<dbReference type="InterPro" id="IPR000531">
    <property type="entry name" value="Beta-barrel_TonB"/>
</dbReference>
<accession>A0AB74UPG1</accession>
<keyword evidence="6 8" id="KW-0472">Membrane</keyword>
<dbReference type="GO" id="GO:0009279">
    <property type="term" value="C:cell outer membrane"/>
    <property type="evidence" value="ECO:0007669"/>
    <property type="project" value="UniProtKB-SubCell"/>
</dbReference>
<comment type="subcellular location">
    <subcellularLocation>
        <location evidence="1 8">Cell outer membrane</location>
        <topology evidence="1 8">Multi-pass membrane protein</topology>
    </subcellularLocation>
</comment>
<evidence type="ECO:0000256" key="1">
    <source>
        <dbReference type="ARBA" id="ARBA00004571"/>
    </source>
</evidence>
<organism evidence="13">
    <name type="scientific">Rhodanobacter sp. FW102-FHT14D07</name>
    <dbReference type="NCBI Taxonomy" id="3351462"/>
    <lineage>
        <taxon>Bacteria</taxon>
        <taxon>Pseudomonadati</taxon>
        <taxon>Pseudomonadota</taxon>
        <taxon>Gammaproteobacteria</taxon>
        <taxon>Lysobacterales</taxon>
        <taxon>Rhodanobacteraceae</taxon>
        <taxon>Rhodanobacter</taxon>
    </lineage>
</organism>
<keyword evidence="10" id="KW-0732">Signal</keyword>
<dbReference type="InterPro" id="IPR012910">
    <property type="entry name" value="Plug_dom"/>
</dbReference>
<evidence type="ECO:0000259" key="11">
    <source>
        <dbReference type="Pfam" id="PF00593"/>
    </source>
</evidence>
<evidence type="ECO:0000256" key="7">
    <source>
        <dbReference type="ARBA" id="ARBA00023237"/>
    </source>
</evidence>
<dbReference type="PROSITE" id="PS52016">
    <property type="entry name" value="TONB_DEPENDENT_REC_3"/>
    <property type="match status" value="1"/>
</dbReference>
<sequence>MNERFGRIIPKLLSVSVALVLAGTAAAQETASAPAAPADAASSSQQKQKKDAVNLSQVIVTGTRTSDRTQSSSLVPVDVIPAQVLNDSGAVSLGNALDLAVPSLNFPLASMSDTFAFVRPFQMRGLNSDQVLILVDGKRWHSSALMLTLGQVGQGSQGVNINTIPVGAIDHIEVLRDGASAQYGSDALAGVINIILKKGGEGGEVQGDYGKYSAGDGASSRLQSSLGFALGDKGWMRLSAQVGKQDPTNRAGLDNRPGFTELGRKYHVGIPNSNNYNTFLNWQYDFTPKVHLYGYGHYGRLMAEPMAFYRYGTNAPEPKNDLMQYLFPDGDGFNPVEHGVSRDKSFVMGVRGETESGWDWDTAATWGANRVSYGTFNTVNFAFWNDFGYTPTDIHDGTLTASQATLDFSMGKSLNDYWHLGFGAQYLHQGYKIVAGDLASYYVGTSGVTGGAQGFAGWGPEDASNSTRHSVAEYAQLEGNITDRLSTSIAARHEDYSDFGTNLSYALSGRYDFDHGFALRGTYSTGFRAPGLGQQHASVTTSVSYPAGNSLGLPEGIYLRGLVPPDNKTAQLLGSEPLKPETTRSITVGAVWAPTRAFTTTVDLYDIRLKNRILMSSSMSLVTQSVKDYLAANGVVNSEYVALAYFTNAAEMRIKGIGVVTNYIKELADGGSFQTTVNWSYHKNKVTKVLPNPAVLDALGNVGFQRITRSQAKGLLADQMPRSKFIWTNTWKTGHWGFTGTAVRYGGVTEYSSTSYIYDDVYPSRWIFNLAANYYHDRWTFTLGSDNVFDTYPQKAPDGSNFHGIFPYPSSSPFGAQGAYVYGKVAYRW</sequence>
<feature type="domain" description="TonB-dependent receptor-like beta-barrel" evidence="11">
    <location>
        <begin position="276"/>
        <end position="788"/>
    </location>
</feature>
<comment type="similarity">
    <text evidence="8 9">Belongs to the TonB-dependent receptor family.</text>
</comment>
<dbReference type="InterPro" id="IPR037066">
    <property type="entry name" value="Plug_dom_sf"/>
</dbReference>
<dbReference type="Pfam" id="PF07715">
    <property type="entry name" value="Plug"/>
    <property type="match status" value="1"/>
</dbReference>
<dbReference type="Gene3D" id="2.40.170.20">
    <property type="entry name" value="TonB-dependent receptor, beta-barrel domain"/>
    <property type="match status" value="1"/>
</dbReference>
<dbReference type="InterPro" id="IPR036942">
    <property type="entry name" value="Beta-barrel_TonB_sf"/>
</dbReference>
<evidence type="ECO:0000256" key="6">
    <source>
        <dbReference type="ARBA" id="ARBA00023136"/>
    </source>
</evidence>
<evidence type="ECO:0000259" key="12">
    <source>
        <dbReference type="Pfam" id="PF07715"/>
    </source>
</evidence>
<keyword evidence="3 8" id="KW-1134">Transmembrane beta strand</keyword>
<dbReference type="EMBL" id="CP170721">
    <property type="protein sequence ID" value="XIA18661.1"/>
    <property type="molecule type" value="Genomic_DNA"/>
</dbReference>
<dbReference type="Gene3D" id="2.170.130.10">
    <property type="entry name" value="TonB-dependent receptor, plug domain"/>
    <property type="match status" value="1"/>
</dbReference>
<dbReference type="RefSeq" id="WP_395120153.1">
    <property type="nucleotide sequence ID" value="NZ_CP170721.1"/>
</dbReference>
<keyword evidence="7 8" id="KW-0998">Cell outer membrane</keyword>
<evidence type="ECO:0000256" key="5">
    <source>
        <dbReference type="ARBA" id="ARBA00023077"/>
    </source>
</evidence>
<dbReference type="AlphaFoldDB" id="A0AB74UPG1"/>
<gene>
    <name evidence="13" type="ORF">ACFYG5_00550</name>
</gene>
<feature type="chain" id="PRO_5044505388" evidence="10">
    <location>
        <begin position="28"/>
        <end position="829"/>
    </location>
</feature>
<name>A0AB74UPG1_9GAMM</name>
<dbReference type="InterPro" id="IPR039426">
    <property type="entry name" value="TonB-dep_rcpt-like"/>
</dbReference>
<keyword evidence="2 8" id="KW-0813">Transport</keyword>
<evidence type="ECO:0000256" key="4">
    <source>
        <dbReference type="ARBA" id="ARBA00022692"/>
    </source>
</evidence>
<reference evidence="13" key="1">
    <citation type="submission" date="2024-10" db="EMBL/GenBank/DDBJ databases">
        <authorList>
            <person name="Lesea H.P."/>
            <person name="Kuehl J.V."/>
            <person name="Chandonia J.-M."/>
        </authorList>
    </citation>
    <scope>NUCLEOTIDE SEQUENCE</scope>
    <source>
        <strain evidence="13">FW102-FHT14D07</strain>
    </source>
</reference>
<evidence type="ECO:0000256" key="10">
    <source>
        <dbReference type="SAM" id="SignalP"/>
    </source>
</evidence>
<keyword evidence="13" id="KW-0675">Receptor</keyword>
<evidence type="ECO:0000256" key="8">
    <source>
        <dbReference type="PROSITE-ProRule" id="PRU01360"/>
    </source>
</evidence>
<feature type="domain" description="TonB-dependent receptor plug" evidence="12">
    <location>
        <begin position="71"/>
        <end position="191"/>
    </location>
</feature>
<feature type="signal peptide" evidence="10">
    <location>
        <begin position="1"/>
        <end position="27"/>
    </location>
</feature>
<keyword evidence="4 8" id="KW-0812">Transmembrane</keyword>
<evidence type="ECO:0000313" key="13">
    <source>
        <dbReference type="EMBL" id="XIA18661.1"/>
    </source>
</evidence>
<dbReference type="PANTHER" id="PTHR47234:SF3">
    <property type="entry name" value="SECRETIN_TONB SHORT N-TERMINAL DOMAIN-CONTAINING PROTEIN"/>
    <property type="match status" value="1"/>
</dbReference>
<evidence type="ECO:0000256" key="3">
    <source>
        <dbReference type="ARBA" id="ARBA00022452"/>
    </source>
</evidence>
<evidence type="ECO:0000256" key="2">
    <source>
        <dbReference type="ARBA" id="ARBA00022448"/>
    </source>
</evidence>
<dbReference type="Pfam" id="PF00593">
    <property type="entry name" value="TonB_dep_Rec_b-barrel"/>
    <property type="match status" value="1"/>
</dbReference>
<keyword evidence="5 9" id="KW-0798">TonB box</keyword>
<dbReference type="SUPFAM" id="SSF56935">
    <property type="entry name" value="Porins"/>
    <property type="match status" value="1"/>
</dbReference>
<proteinExistence type="inferred from homology"/>
<evidence type="ECO:0000256" key="9">
    <source>
        <dbReference type="RuleBase" id="RU003357"/>
    </source>
</evidence>
<protein>
    <submittedName>
        <fullName evidence="13">TonB-dependent receptor plug domain-containing protein</fullName>
    </submittedName>
</protein>
<dbReference type="CDD" id="cd01347">
    <property type="entry name" value="ligand_gated_channel"/>
    <property type="match status" value="1"/>
</dbReference>
<dbReference type="PANTHER" id="PTHR47234">
    <property type="match status" value="1"/>
</dbReference>